<organism evidence="2 3">
    <name type="scientific">Danaus chrysippus</name>
    <name type="common">African queen</name>
    <dbReference type="NCBI Taxonomy" id="151541"/>
    <lineage>
        <taxon>Eukaryota</taxon>
        <taxon>Metazoa</taxon>
        <taxon>Ecdysozoa</taxon>
        <taxon>Arthropoda</taxon>
        <taxon>Hexapoda</taxon>
        <taxon>Insecta</taxon>
        <taxon>Pterygota</taxon>
        <taxon>Neoptera</taxon>
        <taxon>Endopterygota</taxon>
        <taxon>Lepidoptera</taxon>
        <taxon>Glossata</taxon>
        <taxon>Ditrysia</taxon>
        <taxon>Papilionoidea</taxon>
        <taxon>Nymphalidae</taxon>
        <taxon>Danainae</taxon>
        <taxon>Danaini</taxon>
        <taxon>Danaina</taxon>
        <taxon>Danaus</taxon>
        <taxon>Anosia</taxon>
    </lineage>
</organism>
<comment type="caution">
    <text evidence="2">The sequence shown here is derived from an EMBL/GenBank/DDBJ whole genome shotgun (WGS) entry which is preliminary data.</text>
</comment>
<protein>
    <submittedName>
        <fullName evidence="2">(African queen) hypothetical protein</fullName>
    </submittedName>
</protein>
<dbReference type="Proteomes" id="UP000789524">
    <property type="component" value="Unassembled WGS sequence"/>
</dbReference>
<dbReference type="AlphaFoldDB" id="A0A8J2QVH4"/>
<evidence type="ECO:0000256" key="1">
    <source>
        <dbReference type="SAM" id="MobiDB-lite"/>
    </source>
</evidence>
<proteinExistence type="predicted"/>
<accession>A0A8J2QVH4</accession>
<dbReference type="EMBL" id="CAKASE010000070">
    <property type="protein sequence ID" value="CAG9573666.1"/>
    <property type="molecule type" value="Genomic_DNA"/>
</dbReference>
<feature type="region of interest" description="Disordered" evidence="1">
    <location>
        <begin position="136"/>
        <end position="159"/>
    </location>
</feature>
<reference evidence="2" key="1">
    <citation type="submission" date="2021-09" db="EMBL/GenBank/DDBJ databases">
        <authorList>
            <person name="Martin H S."/>
        </authorList>
    </citation>
    <scope>NUCLEOTIDE SEQUENCE</scope>
</reference>
<gene>
    <name evidence="2" type="ORF">DCHRY22_LOCUS10550</name>
</gene>
<evidence type="ECO:0000313" key="2">
    <source>
        <dbReference type="EMBL" id="CAG9573666.1"/>
    </source>
</evidence>
<evidence type="ECO:0000313" key="3">
    <source>
        <dbReference type="Proteomes" id="UP000789524"/>
    </source>
</evidence>
<keyword evidence="3" id="KW-1185">Reference proteome</keyword>
<name>A0A8J2QVH4_9NEOP</name>
<sequence>MTLIKQQINSHNRKGINIALSSYFEHDQLGVKHFDRSNAPATWIRTRTWIRTPDQRHLGLKSGTKGPAHIDVASGPSGEQLGNVRPAHHCTHAHRHARHTDVCIEVHLTAVSSCPYGAVSVAHVRLHVRAKEARDASLHSSHSGDACMSVSLGQGNGVR</sequence>